<evidence type="ECO:0000313" key="7">
    <source>
        <dbReference type="Proteomes" id="UP000304880"/>
    </source>
</evidence>
<dbReference type="Pfam" id="PF03992">
    <property type="entry name" value="ABM"/>
    <property type="match status" value="1"/>
</dbReference>
<dbReference type="Gene3D" id="3.30.70.100">
    <property type="match status" value="1"/>
</dbReference>
<dbReference type="Proteomes" id="UP000304880">
    <property type="component" value="Unassembled WGS sequence"/>
</dbReference>
<keyword evidence="2" id="KW-0012">Acyltransferase</keyword>
<dbReference type="InterPro" id="IPR000182">
    <property type="entry name" value="GNAT_dom"/>
</dbReference>
<keyword evidence="7" id="KW-1185">Reference proteome</keyword>
<reference evidence="6 7" key="1">
    <citation type="submission" date="2019-06" db="EMBL/GenBank/DDBJ databases">
        <authorList>
            <person name="Li J."/>
        </authorList>
    </citation>
    <scope>NUCLEOTIDE SEQUENCE [LARGE SCALE GENOMIC DNA]</scope>
    <source>
        <strain evidence="6 7">CGMCC 1.8012</strain>
    </source>
</reference>
<sequence>MDCACGHAHTPALDPSGTPVPLSPAPVALHGRLICHDTAQMLTALDLLQDHADASRAEPGCLRFDIAQSDDPMVWTLSEVFADEDAFAAHQARTASSPWGLRSRDMGRDFHRHAAQVMIRPEVPSDHAALDALLVRAFDGPAEARLLRALRADGDLSHALVAHVEGVPVGLVALSPLQAAEPAFALAPLAVHPAMQRRGIGRALIDAALRAATGPVVVLGDPTVYAGSGFVPADLASPYAGPGLQIHGSLPPGSAVVHAGAFTAL</sequence>
<dbReference type="InterPro" id="IPR007138">
    <property type="entry name" value="ABM_dom"/>
</dbReference>
<dbReference type="EMBL" id="VDDC01000010">
    <property type="protein sequence ID" value="TNH40208.1"/>
    <property type="molecule type" value="Genomic_DNA"/>
</dbReference>
<dbReference type="PANTHER" id="PTHR43877:SF1">
    <property type="entry name" value="ACETYLTRANSFERASE"/>
    <property type="match status" value="1"/>
</dbReference>
<gene>
    <name evidence="6" type="ORF">FHD67_06450</name>
</gene>
<dbReference type="SUPFAM" id="SSF55729">
    <property type="entry name" value="Acyl-CoA N-acyltransferases (Nat)"/>
    <property type="match status" value="1"/>
</dbReference>
<dbReference type="SUPFAM" id="SSF54909">
    <property type="entry name" value="Dimeric alpha+beta barrel"/>
    <property type="match status" value="1"/>
</dbReference>
<dbReference type="GO" id="GO:0016747">
    <property type="term" value="F:acyltransferase activity, transferring groups other than amino-acyl groups"/>
    <property type="evidence" value="ECO:0007669"/>
    <property type="project" value="InterPro"/>
</dbReference>
<keyword evidence="1 6" id="KW-0808">Transferase</keyword>
<feature type="domain" description="N-acetyltransferase" evidence="4">
    <location>
        <begin position="117"/>
        <end position="251"/>
    </location>
</feature>
<evidence type="ECO:0000256" key="3">
    <source>
        <dbReference type="SAM" id="MobiDB-lite"/>
    </source>
</evidence>
<evidence type="ECO:0000259" key="4">
    <source>
        <dbReference type="PROSITE" id="PS51186"/>
    </source>
</evidence>
<feature type="region of interest" description="Disordered" evidence="3">
    <location>
        <begin position="1"/>
        <end position="20"/>
    </location>
</feature>
<dbReference type="InterPro" id="IPR050832">
    <property type="entry name" value="Bact_Acetyltransf"/>
</dbReference>
<dbReference type="PROSITE" id="PS51725">
    <property type="entry name" value="ABM"/>
    <property type="match status" value="1"/>
</dbReference>
<dbReference type="Pfam" id="PF00583">
    <property type="entry name" value="Acetyltransf_1"/>
    <property type="match status" value="1"/>
</dbReference>
<proteinExistence type="predicted"/>
<dbReference type="InterPro" id="IPR011008">
    <property type="entry name" value="Dimeric_a/b-barrel"/>
</dbReference>
<dbReference type="InterPro" id="IPR016181">
    <property type="entry name" value="Acyl_CoA_acyltransferase"/>
</dbReference>
<dbReference type="Gene3D" id="3.40.630.30">
    <property type="match status" value="1"/>
</dbReference>
<feature type="domain" description="ABM" evidence="5">
    <location>
        <begin position="26"/>
        <end position="118"/>
    </location>
</feature>
<evidence type="ECO:0000256" key="1">
    <source>
        <dbReference type="ARBA" id="ARBA00022679"/>
    </source>
</evidence>
<dbReference type="PANTHER" id="PTHR43877">
    <property type="entry name" value="AMINOALKYLPHOSPHONATE N-ACETYLTRANSFERASE-RELATED-RELATED"/>
    <property type="match status" value="1"/>
</dbReference>
<dbReference type="RefSeq" id="WP_139598216.1">
    <property type="nucleotide sequence ID" value="NZ_VDDC01000010.1"/>
</dbReference>
<comment type="caution">
    <text evidence="6">The sequence shown here is derived from an EMBL/GenBank/DDBJ whole genome shotgun (WGS) entry which is preliminary data.</text>
</comment>
<dbReference type="AlphaFoldDB" id="A0A5C4R8H0"/>
<organism evidence="6 7">
    <name type="scientific">Paracoccus haeundaensis</name>
    <dbReference type="NCBI Taxonomy" id="225362"/>
    <lineage>
        <taxon>Bacteria</taxon>
        <taxon>Pseudomonadati</taxon>
        <taxon>Pseudomonadota</taxon>
        <taxon>Alphaproteobacteria</taxon>
        <taxon>Rhodobacterales</taxon>
        <taxon>Paracoccaceae</taxon>
        <taxon>Paracoccus</taxon>
    </lineage>
</organism>
<protein>
    <submittedName>
        <fullName evidence="6">GNAT family N-acetyltransferase</fullName>
    </submittedName>
</protein>
<evidence type="ECO:0000259" key="5">
    <source>
        <dbReference type="PROSITE" id="PS51725"/>
    </source>
</evidence>
<evidence type="ECO:0000256" key="2">
    <source>
        <dbReference type="ARBA" id="ARBA00023315"/>
    </source>
</evidence>
<dbReference type="CDD" id="cd04301">
    <property type="entry name" value="NAT_SF"/>
    <property type="match status" value="1"/>
</dbReference>
<evidence type="ECO:0000313" key="6">
    <source>
        <dbReference type="EMBL" id="TNH40208.1"/>
    </source>
</evidence>
<dbReference type="PROSITE" id="PS51186">
    <property type="entry name" value="GNAT"/>
    <property type="match status" value="1"/>
</dbReference>
<accession>A0A5C4R8H0</accession>
<name>A0A5C4R8H0_9RHOB</name>